<dbReference type="OrthoDB" id="10250284at2759"/>
<evidence type="ECO:0000313" key="6">
    <source>
        <dbReference type="EMBL" id="CAG9561902.1"/>
    </source>
</evidence>
<dbReference type="Pfam" id="PF23647">
    <property type="entry name" value="TRAPPC13_M"/>
    <property type="match status" value="1"/>
</dbReference>
<dbReference type="InterPro" id="IPR058568">
    <property type="entry name" value="Ig_TRAPPC9_Trs120_4th"/>
</dbReference>
<feature type="domain" description="Trafficking protein particle complex subunit 13 N-terminal" evidence="3">
    <location>
        <begin position="9"/>
        <end position="168"/>
    </location>
</feature>
<dbReference type="Pfam" id="PF26283">
    <property type="entry name" value="Ig_TRAPPC9-Trs120_4th"/>
    <property type="match status" value="1"/>
</dbReference>
<dbReference type="Proteomes" id="UP000789524">
    <property type="component" value="Unassembled WGS sequence"/>
</dbReference>
<dbReference type="InterPro" id="IPR055261">
    <property type="entry name" value="PI_transfer_N"/>
</dbReference>
<dbReference type="InterPro" id="IPR001666">
    <property type="entry name" value="PI_transfer"/>
</dbReference>
<evidence type="ECO:0000259" key="3">
    <source>
        <dbReference type="Pfam" id="PF06159"/>
    </source>
</evidence>
<evidence type="ECO:0000256" key="1">
    <source>
        <dbReference type="SAM" id="MobiDB-lite"/>
    </source>
</evidence>
<dbReference type="Gene3D" id="3.30.530.20">
    <property type="match status" value="1"/>
</dbReference>
<keyword evidence="7" id="KW-1185">Reference proteome</keyword>
<evidence type="ECO:0000259" key="5">
    <source>
        <dbReference type="Pfam" id="PF26283"/>
    </source>
</evidence>
<dbReference type="EMBL" id="CAKASE010000047">
    <property type="protein sequence ID" value="CAG9561902.1"/>
    <property type="molecule type" value="Genomic_DNA"/>
</dbReference>
<gene>
    <name evidence="6" type="ORF">DCHRY22_LOCUS3335</name>
</gene>
<accession>A0A8J2QJ53</accession>
<dbReference type="InterPro" id="IPR055429">
    <property type="entry name" value="TRAPPC13_M"/>
</dbReference>
<feature type="domain" description="Phosphatidylinositol transfer protein N-terminal" evidence="2">
    <location>
        <begin position="397"/>
        <end position="521"/>
    </location>
</feature>
<organism evidence="6 7">
    <name type="scientific">Danaus chrysippus</name>
    <name type="common">African queen</name>
    <dbReference type="NCBI Taxonomy" id="151541"/>
    <lineage>
        <taxon>Eukaryota</taxon>
        <taxon>Metazoa</taxon>
        <taxon>Ecdysozoa</taxon>
        <taxon>Arthropoda</taxon>
        <taxon>Hexapoda</taxon>
        <taxon>Insecta</taxon>
        <taxon>Pterygota</taxon>
        <taxon>Neoptera</taxon>
        <taxon>Endopterygota</taxon>
        <taxon>Lepidoptera</taxon>
        <taxon>Glossata</taxon>
        <taxon>Ditrysia</taxon>
        <taxon>Papilionoidea</taxon>
        <taxon>Nymphalidae</taxon>
        <taxon>Danainae</taxon>
        <taxon>Danaini</taxon>
        <taxon>Danaina</taxon>
        <taxon>Danaus</taxon>
        <taxon>Anosia</taxon>
    </lineage>
</organism>
<evidence type="ECO:0000259" key="4">
    <source>
        <dbReference type="Pfam" id="PF23647"/>
    </source>
</evidence>
<name>A0A8J2QJ53_9NEOP</name>
<dbReference type="Pfam" id="PF02121">
    <property type="entry name" value="IP_trans"/>
    <property type="match status" value="1"/>
</dbReference>
<comment type="caution">
    <text evidence="6">The sequence shown here is derived from an EMBL/GenBank/DDBJ whole genome shotgun (WGS) entry which is preliminary data.</text>
</comment>
<dbReference type="InterPro" id="IPR055427">
    <property type="entry name" value="TRAPPC13_N"/>
</dbReference>
<feature type="domain" description="Trs120/TRAPPC9 fourth Ig-like" evidence="5">
    <location>
        <begin position="307"/>
        <end position="377"/>
    </location>
</feature>
<feature type="region of interest" description="Disordered" evidence="1">
    <location>
        <begin position="531"/>
        <end position="574"/>
    </location>
</feature>
<protein>
    <submittedName>
        <fullName evidence="6">(African queen) hypothetical protein</fullName>
    </submittedName>
</protein>
<dbReference type="InterPro" id="IPR023393">
    <property type="entry name" value="START-like_dom_sf"/>
</dbReference>
<dbReference type="SUPFAM" id="SSF55961">
    <property type="entry name" value="Bet v1-like"/>
    <property type="match status" value="1"/>
</dbReference>
<evidence type="ECO:0000313" key="7">
    <source>
        <dbReference type="Proteomes" id="UP000789524"/>
    </source>
</evidence>
<dbReference type="PANTHER" id="PTHR13134:SF3">
    <property type="entry name" value="TRAFFICKING PROTEIN PARTICLE COMPLEX SUBUNIT 13"/>
    <property type="match status" value="1"/>
</dbReference>
<reference evidence="6" key="1">
    <citation type="submission" date="2021-09" db="EMBL/GenBank/DDBJ databases">
        <authorList>
            <person name="Martin H S."/>
        </authorList>
    </citation>
    <scope>NUCLEOTIDE SEQUENCE</scope>
</reference>
<evidence type="ECO:0000259" key="2">
    <source>
        <dbReference type="Pfam" id="PF02121"/>
    </source>
</evidence>
<dbReference type="PRINTS" id="PR00391">
    <property type="entry name" value="PITRANSFER"/>
</dbReference>
<dbReference type="InterPro" id="IPR010378">
    <property type="entry name" value="TRAPPC13"/>
</dbReference>
<dbReference type="AlphaFoldDB" id="A0A8J2QJ53"/>
<dbReference type="Pfam" id="PF06159">
    <property type="entry name" value="TRAPPC13_N"/>
    <property type="match status" value="1"/>
</dbReference>
<dbReference type="GO" id="GO:1990072">
    <property type="term" value="C:TRAPPIII protein complex"/>
    <property type="evidence" value="ECO:0007669"/>
    <property type="project" value="TreeGrafter"/>
</dbReference>
<dbReference type="PANTHER" id="PTHR13134">
    <property type="entry name" value="TRAFFICKING PROTEIN PARTICLE COMPLEX SUBUNIT 13"/>
    <property type="match status" value="1"/>
</dbReference>
<sequence length="574" mass="65032">MENKESVEHLVALKVMRLTKPALISPKIVTCDFKDLPGNILNNYLKDDATSVVQMETLAAGQFLLLPQSFGNIYLGETFSCYVCVHNETNQPVQSVSIKADLQTSSQRIPLTTQQNQAPIMLDVDETLSDVIHHEVKDLGTHILVCEVTYMSNYSTLASFRKFFKFEVLKPLDVKTKFYNAESDDVFVEAQVQNITSGPIILETVALESSHQFTVKSLNEDDNGVSVFGDVTLLQPQESCQYSYCLTPKENILKDIKLLATAKNIGKLDIVWRSNLGEKGRLQTSQLQRMIPDYGDIRVTYENVPSRVPIDEPFNFKCKIVNASERTLDLILKLRSLQNCSLLWCGISNRKLGPLEPGNTTIVNLTVLPINSGLHTVTGVSLVDLFLKRTYDYDDLASVYCLGLTPEELELREVDFIDIAFDEVKPHHYKESEDPKLFKSEKSGRGPLVEGWRDNDKPVMCCYKVVHAKFEVWGLQTKVEEYVQGAIRDILLLGHIQAFAWMDEWFNMTIEDVRRYEKEMQDKTNMKIKIALEENEEEQKGDSRKSSQPATPKSPKTPSASTPSAESKSWFSWS</sequence>
<dbReference type="GO" id="GO:0005548">
    <property type="term" value="F:phospholipid transporter activity"/>
    <property type="evidence" value="ECO:0007669"/>
    <property type="project" value="InterPro"/>
</dbReference>
<proteinExistence type="predicted"/>
<feature type="domain" description="Trafficking protein particle complex subunit 13 middle" evidence="4">
    <location>
        <begin position="172"/>
        <end position="292"/>
    </location>
</feature>
<feature type="compositionally biased region" description="Low complexity" evidence="1">
    <location>
        <begin position="546"/>
        <end position="574"/>
    </location>
</feature>